<dbReference type="AlphaFoldDB" id="A0A2V1E7Q7"/>
<gene>
    <name evidence="2" type="ORF">DM02DRAFT_427589</name>
</gene>
<keyword evidence="3" id="KW-1185">Reference proteome</keyword>
<keyword evidence="1" id="KW-1133">Transmembrane helix</keyword>
<keyword evidence="1" id="KW-0472">Membrane</keyword>
<evidence type="ECO:0000313" key="3">
    <source>
        <dbReference type="Proteomes" id="UP000244855"/>
    </source>
</evidence>
<organism evidence="2 3">
    <name type="scientific">Periconia macrospinosa</name>
    <dbReference type="NCBI Taxonomy" id="97972"/>
    <lineage>
        <taxon>Eukaryota</taxon>
        <taxon>Fungi</taxon>
        <taxon>Dikarya</taxon>
        <taxon>Ascomycota</taxon>
        <taxon>Pezizomycotina</taxon>
        <taxon>Dothideomycetes</taxon>
        <taxon>Pleosporomycetidae</taxon>
        <taxon>Pleosporales</taxon>
        <taxon>Massarineae</taxon>
        <taxon>Periconiaceae</taxon>
        <taxon>Periconia</taxon>
    </lineage>
</organism>
<accession>A0A2V1E7Q7</accession>
<sequence length="96" mass="10592">MVMEMKCSDIWDFSLSYLRDYEGWMRDEKGECSDYLRFFSAMSSNANNDISCVCPFPSLFANLARVFLGAAGVAAGGVVVLEGAARFIGLPVMICR</sequence>
<proteinExistence type="predicted"/>
<keyword evidence="1" id="KW-0812">Transmembrane</keyword>
<evidence type="ECO:0000256" key="1">
    <source>
        <dbReference type="SAM" id="Phobius"/>
    </source>
</evidence>
<dbReference type="EMBL" id="KZ805308">
    <property type="protein sequence ID" value="PVI06613.1"/>
    <property type="molecule type" value="Genomic_DNA"/>
</dbReference>
<protein>
    <submittedName>
        <fullName evidence="2">Uncharacterized protein</fullName>
    </submittedName>
</protein>
<name>A0A2V1E7Q7_9PLEO</name>
<feature type="transmembrane region" description="Helical" evidence="1">
    <location>
        <begin position="66"/>
        <end position="88"/>
    </location>
</feature>
<dbReference type="Proteomes" id="UP000244855">
    <property type="component" value="Unassembled WGS sequence"/>
</dbReference>
<evidence type="ECO:0000313" key="2">
    <source>
        <dbReference type="EMBL" id="PVI06613.1"/>
    </source>
</evidence>
<reference evidence="2 3" key="1">
    <citation type="journal article" date="2018" name="Sci. Rep.">
        <title>Comparative genomics provides insights into the lifestyle and reveals functional heterogeneity of dark septate endophytic fungi.</title>
        <authorList>
            <person name="Knapp D.G."/>
            <person name="Nemeth J.B."/>
            <person name="Barry K."/>
            <person name="Hainaut M."/>
            <person name="Henrissat B."/>
            <person name="Johnson J."/>
            <person name="Kuo A."/>
            <person name="Lim J.H.P."/>
            <person name="Lipzen A."/>
            <person name="Nolan M."/>
            <person name="Ohm R.A."/>
            <person name="Tamas L."/>
            <person name="Grigoriev I.V."/>
            <person name="Spatafora J.W."/>
            <person name="Nagy L.G."/>
            <person name="Kovacs G.M."/>
        </authorList>
    </citation>
    <scope>NUCLEOTIDE SEQUENCE [LARGE SCALE GENOMIC DNA]</scope>
    <source>
        <strain evidence="2 3">DSE2036</strain>
    </source>
</reference>